<dbReference type="Pfam" id="PF06605">
    <property type="entry name" value="Prophage_tail"/>
    <property type="match status" value="1"/>
</dbReference>
<dbReference type="EMBL" id="FP929055">
    <property type="protein sequence ID" value="CBL26412.1"/>
    <property type="molecule type" value="Genomic_DNA"/>
</dbReference>
<proteinExistence type="predicted"/>
<gene>
    <name evidence="2" type="ORF">RTO_18560</name>
</gene>
<name>D4M5A0_9FIRM</name>
<dbReference type="Proteomes" id="UP000008956">
    <property type="component" value="Chromosome"/>
</dbReference>
<dbReference type="PATRIC" id="fig|657313.3.peg.1685"/>
<dbReference type="RefSeq" id="WP_015529000.1">
    <property type="nucleotide sequence ID" value="NC_021015.1"/>
</dbReference>
<dbReference type="InterPro" id="IPR007119">
    <property type="entry name" value="Phage_tail_spike_N"/>
</dbReference>
<accession>D4M5A0</accession>
<protein>
    <submittedName>
        <fullName evidence="2">Phage minor structural protein, N-terminal region</fullName>
    </submittedName>
</protein>
<sequence length="620" mass="68866">MIQIYSPENKDYEHNGDMTLMPEEAEIHVILNGEWTATIEHPIDDEGRWKYITDNAVVKMPSFNGEQLFRVKNKEKKDSGVSVDLTPVFLDAKNDCFLADIRPTDKNGQEALDLMTAPNARYTAKSDIKTVSTAYYQTMNLIEAINGNNDNSFVNRWGGEIIYDNYTVTINERAGGDYGVQVLYGKNIVKDGFSESIDMTDVVTRIVPKSYNGYMIEGEEPWIDSPLIEKYPTVHYRVMTFEDVKMREDAGEDDEENGVTICDTQEQLETALRKKCEEQFESGADKPKVTIKANMELLQNTELYEDVKDLEKISLGDTAHCNHSKLDIKSDARAIELKWDAIRNKLTSVTLGEFQYNFLSDVSSVMSRVDRAIRSDGTLIGQQIQGIINGVQAQMRAQSSIAKKQEVRAILFEDLDPDSTTFGAMCLGTLGFEIAGERTEDGKGWKWSTFGTGKGFYADFIVAGTMLADRIKGGTLELGGEDNGNGIARVMDATGKEIVRLDKGGVYAIGSYVCENVGGLNRRTEIKSGSIMFSKRDKSNPIFIERSGDAIVVRYGGTFEDATDSHTLMRIFSDAIYFDTDKIGPGGVAGKTGRAVFSDGTYMDFENGFLMGGTTKEGEI</sequence>
<dbReference type="AlphaFoldDB" id="D4M5A0"/>
<reference evidence="2 3" key="1">
    <citation type="submission" date="2010-03" db="EMBL/GenBank/DDBJ databases">
        <title>The genome sequence of Ruminococcus torques L2-14.</title>
        <authorList>
            <consortium name="metaHIT consortium -- http://www.metahit.eu/"/>
            <person name="Pajon A."/>
            <person name="Turner K."/>
            <person name="Parkhill J."/>
            <person name="Duncan S."/>
            <person name="Flint H."/>
        </authorList>
    </citation>
    <scope>NUCLEOTIDE SEQUENCE [LARGE SCALE GENOMIC DNA]</scope>
    <source>
        <strain evidence="2 3">L2-14</strain>
    </source>
</reference>
<evidence type="ECO:0000313" key="2">
    <source>
        <dbReference type="EMBL" id="CBL26412.1"/>
    </source>
</evidence>
<evidence type="ECO:0000259" key="1">
    <source>
        <dbReference type="Pfam" id="PF06605"/>
    </source>
</evidence>
<dbReference type="HOGENOM" id="CLU_027701_0_0_9"/>
<reference evidence="2 3" key="2">
    <citation type="submission" date="2010-03" db="EMBL/GenBank/DDBJ databases">
        <authorList>
            <person name="Pajon A."/>
        </authorList>
    </citation>
    <scope>NUCLEOTIDE SEQUENCE [LARGE SCALE GENOMIC DNA]</scope>
    <source>
        <strain evidence="2 3">L2-14</strain>
    </source>
</reference>
<dbReference type="InterPro" id="IPR010572">
    <property type="entry name" value="Tail_dom"/>
</dbReference>
<dbReference type="NCBIfam" id="TIGR01665">
    <property type="entry name" value="put_anti_recept"/>
    <property type="match status" value="1"/>
</dbReference>
<evidence type="ECO:0000313" key="3">
    <source>
        <dbReference type="Proteomes" id="UP000008956"/>
    </source>
</evidence>
<feature type="domain" description="Tail spike" evidence="1">
    <location>
        <begin position="121"/>
        <end position="358"/>
    </location>
</feature>
<organism evidence="2 3">
    <name type="scientific">[Ruminococcus] torques L2-14</name>
    <dbReference type="NCBI Taxonomy" id="657313"/>
    <lineage>
        <taxon>Bacteria</taxon>
        <taxon>Bacillati</taxon>
        <taxon>Bacillota</taxon>
        <taxon>Clostridia</taxon>
        <taxon>Lachnospirales</taxon>
        <taxon>Lachnospiraceae</taxon>
        <taxon>Mediterraneibacter</taxon>
    </lineage>
</organism>
<dbReference type="KEGG" id="rto:RTO_18560"/>